<organism evidence="3 4">
    <name type="scientific">Septoria linicola</name>
    <dbReference type="NCBI Taxonomy" id="215465"/>
    <lineage>
        <taxon>Eukaryota</taxon>
        <taxon>Fungi</taxon>
        <taxon>Dikarya</taxon>
        <taxon>Ascomycota</taxon>
        <taxon>Pezizomycotina</taxon>
        <taxon>Dothideomycetes</taxon>
        <taxon>Dothideomycetidae</taxon>
        <taxon>Mycosphaerellales</taxon>
        <taxon>Mycosphaerellaceae</taxon>
        <taxon>Septoria</taxon>
    </lineage>
</organism>
<reference evidence="3" key="1">
    <citation type="submission" date="2022-06" db="EMBL/GenBank/DDBJ databases">
        <title>Complete genome sequences of two strains of the flax pathogen Septoria linicola.</title>
        <authorList>
            <person name="Lapalu N."/>
            <person name="Simon A."/>
            <person name="Demenou B."/>
            <person name="Paumier D."/>
            <person name="Guillot M.-P."/>
            <person name="Gout L."/>
            <person name="Valade R."/>
        </authorList>
    </citation>
    <scope>NUCLEOTIDE SEQUENCE</scope>
    <source>
        <strain evidence="3">SE15195</strain>
    </source>
</reference>
<feature type="region of interest" description="Disordered" evidence="1">
    <location>
        <begin position="58"/>
        <end position="101"/>
    </location>
</feature>
<name>A0A9Q9B5F3_9PEZI</name>
<dbReference type="AlphaFoldDB" id="A0A9Q9B5F3"/>
<accession>A0A9Q9B5F3</accession>
<keyword evidence="2" id="KW-0812">Transmembrane</keyword>
<evidence type="ECO:0000256" key="2">
    <source>
        <dbReference type="SAM" id="Phobius"/>
    </source>
</evidence>
<dbReference type="Proteomes" id="UP001056384">
    <property type="component" value="Chromosome 10"/>
</dbReference>
<evidence type="ECO:0000313" key="3">
    <source>
        <dbReference type="EMBL" id="USW57702.1"/>
    </source>
</evidence>
<proteinExistence type="predicted"/>
<feature type="transmembrane region" description="Helical" evidence="2">
    <location>
        <begin position="105"/>
        <end position="123"/>
    </location>
</feature>
<gene>
    <name evidence="3" type="ORF">Slin15195_G110210</name>
</gene>
<evidence type="ECO:0000256" key="1">
    <source>
        <dbReference type="SAM" id="MobiDB-lite"/>
    </source>
</evidence>
<keyword evidence="2" id="KW-0472">Membrane</keyword>
<protein>
    <submittedName>
        <fullName evidence="3">Uncharacterized protein</fullName>
    </submittedName>
</protein>
<keyword evidence="4" id="KW-1185">Reference proteome</keyword>
<sequence length="124" mass="13191">MATCCARASNATSNPVHLWPDCYSWCNVDLVEIPGSDAVPRVLFEFYQCLQEENPRRYPMMYSDPSKNGPVTKEPTSTMTLRPTDGEPVAPTQTSSGKHGASEGLGVAGLIAMAVVVVIAGASS</sequence>
<keyword evidence="2" id="KW-1133">Transmembrane helix</keyword>
<dbReference type="EMBL" id="CP099427">
    <property type="protein sequence ID" value="USW57702.1"/>
    <property type="molecule type" value="Genomic_DNA"/>
</dbReference>
<evidence type="ECO:0000313" key="4">
    <source>
        <dbReference type="Proteomes" id="UP001056384"/>
    </source>
</evidence>